<dbReference type="Pfam" id="PF01554">
    <property type="entry name" value="MatE"/>
    <property type="match status" value="1"/>
</dbReference>
<evidence type="ECO:0000256" key="2">
    <source>
        <dbReference type="SAM" id="MobiDB-lite"/>
    </source>
</evidence>
<dbReference type="Proteomes" id="UP000824782">
    <property type="component" value="Unassembled WGS sequence"/>
</dbReference>
<feature type="region of interest" description="Disordered" evidence="2">
    <location>
        <begin position="1"/>
        <end position="120"/>
    </location>
</feature>
<dbReference type="GO" id="GO:0015297">
    <property type="term" value="F:antiporter activity"/>
    <property type="evidence" value="ECO:0007669"/>
    <property type="project" value="InterPro"/>
</dbReference>
<feature type="transmembrane region" description="Helical" evidence="3">
    <location>
        <begin position="201"/>
        <end position="220"/>
    </location>
</feature>
<proteinExistence type="inferred from homology"/>
<feature type="compositionally biased region" description="Polar residues" evidence="2">
    <location>
        <begin position="94"/>
        <end position="111"/>
    </location>
</feature>
<evidence type="ECO:0000313" key="5">
    <source>
        <dbReference type="Proteomes" id="UP000824782"/>
    </source>
</evidence>
<dbReference type="AlphaFoldDB" id="A0AAV7AVY7"/>
<dbReference type="InterPro" id="IPR002528">
    <property type="entry name" value="MATE_fam"/>
</dbReference>
<keyword evidence="5" id="KW-1185">Reference proteome</keyword>
<organism evidence="4 5">
    <name type="scientific">Engystomops pustulosus</name>
    <name type="common">Tungara frog</name>
    <name type="synonym">Physalaemus pustulosus</name>
    <dbReference type="NCBI Taxonomy" id="76066"/>
    <lineage>
        <taxon>Eukaryota</taxon>
        <taxon>Metazoa</taxon>
        <taxon>Chordata</taxon>
        <taxon>Craniata</taxon>
        <taxon>Vertebrata</taxon>
        <taxon>Euteleostomi</taxon>
        <taxon>Amphibia</taxon>
        <taxon>Batrachia</taxon>
        <taxon>Anura</taxon>
        <taxon>Neobatrachia</taxon>
        <taxon>Hyloidea</taxon>
        <taxon>Leptodactylidae</taxon>
        <taxon>Leiuperinae</taxon>
        <taxon>Engystomops</taxon>
    </lineage>
</organism>
<dbReference type="PANTHER" id="PTHR11206">
    <property type="entry name" value="MULTIDRUG RESISTANCE PROTEIN"/>
    <property type="match status" value="1"/>
</dbReference>
<gene>
    <name evidence="4" type="ORF">GDO81_016380</name>
</gene>
<dbReference type="GO" id="GO:0042910">
    <property type="term" value="F:xenobiotic transmembrane transporter activity"/>
    <property type="evidence" value="ECO:0007669"/>
    <property type="project" value="InterPro"/>
</dbReference>
<keyword evidence="3" id="KW-1133">Transmembrane helix</keyword>
<comment type="similarity">
    <text evidence="1">Belongs to the multi antimicrobial extrusion (MATE) (TC 2.A.66.1) family.</text>
</comment>
<dbReference type="GO" id="GO:0016020">
    <property type="term" value="C:membrane"/>
    <property type="evidence" value="ECO:0007669"/>
    <property type="project" value="InterPro"/>
</dbReference>
<comment type="caution">
    <text evidence="4">The sequence shown here is derived from an EMBL/GenBank/DDBJ whole genome shotgun (WGS) entry which is preliminary data.</text>
</comment>
<sequence length="238" mass="25162">MAKAKKTPRRGTKSSGPQDAGRAGETPLTRFFLRSTVAVSAGPRAAGRPDGLKSTSSRLAEASVMAPTPAAGKRGSTATTTAPPPHAGCKDSVGASQTAPSRHLSPQSEGQRGSLVAQQRQTKVAQQRQNKFLSQLTLFLVIVVSSIFCGHLGKIELDSVSLAVTIINVSGISLGYGMTAACDTLMSQSYGSKNLKRVGTILQRGILILLLCCFPCWGLFINTEKILLLCRQHTEVAR</sequence>
<evidence type="ECO:0000313" key="4">
    <source>
        <dbReference type="EMBL" id="KAG8564239.1"/>
    </source>
</evidence>
<protein>
    <submittedName>
        <fullName evidence="4">Uncharacterized protein</fullName>
    </submittedName>
</protein>
<name>A0AAV7AVY7_ENGPU</name>
<dbReference type="EMBL" id="WNYA01000007">
    <property type="protein sequence ID" value="KAG8564239.1"/>
    <property type="molecule type" value="Genomic_DNA"/>
</dbReference>
<feature type="transmembrane region" description="Helical" evidence="3">
    <location>
        <begin position="132"/>
        <end position="153"/>
    </location>
</feature>
<evidence type="ECO:0000256" key="3">
    <source>
        <dbReference type="SAM" id="Phobius"/>
    </source>
</evidence>
<keyword evidence="3" id="KW-0472">Membrane</keyword>
<feature type="compositionally biased region" description="Basic residues" evidence="2">
    <location>
        <begin position="1"/>
        <end position="12"/>
    </location>
</feature>
<keyword evidence="3" id="KW-0812">Transmembrane</keyword>
<reference evidence="4" key="1">
    <citation type="thesis" date="2020" institute="ProQuest LLC" country="789 East Eisenhower Parkway, Ann Arbor, MI, USA">
        <title>Comparative Genomics and Chromosome Evolution.</title>
        <authorList>
            <person name="Mudd A.B."/>
        </authorList>
    </citation>
    <scope>NUCLEOTIDE SEQUENCE</scope>
    <source>
        <strain evidence="4">237g6f4</strain>
        <tissue evidence="4">Blood</tissue>
    </source>
</reference>
<feature type="transmembrane region" description="Helical" evidence="3">
    <location>
        <begin position="159"/>
        <end position="181"/>
    </location>
</feature>
<evidence type="ECO:0000256" key="1">
    <source>
        <dbReference type="ARBA" id="ARBA00010199"/>
    </source>
</evidence>
<accession>A0AAV7AVY7</accession>